<dbReference type="EnsemblMetazoa" id="GPAI016804-RA">
    <property type="protein sequence ID" value="GPAI016804-PA"/>
    <property type="gene ID" value="GPAI016804"/>
</dbReference>
<sequence>MNFSLEIEIPDIGILIGGPSIRGGPPIGGAIENWLGTIGNIGGGPPVGKENYPLQNYKLKKLANLFCGARAHVHDLYPCHDCCDHGHENYVVDLDVANDCVNVNGCGSVYDDLVVHVIASDYGYGVFYSDHVPVWGYENHYHPD</sequence>
<reference evidence="1" key="2">
    <citation type="submission" date="2020-05" db="UniProtKB">
        <authorList>
            <consortium name="EnsemblMetazoa"/>
        </authorList>
    </citation>
    <scope>IDENTIFICATION</scope>
    <source>
        <strain evidence="1">IAEA</strain>
    </source>
</reference>
<organism evidence="1 2">
    <name type="scientific">Glossina pallidipes</name>
    <name type="common">Tsetse fly</name>
    <dbReference type="NCBI Taxonomy" id="7398"/>
    <lineage>
        <taxon>Eukaryota</taxon>
        <taxon>Metazoa</taxon>
        <taxon>Ecdysozoa</taxon>
        <taxon>Arthropoda</taxon>
        <taxon>Hexapoda</taxon>
        <taxon>Insecta</taxon>
        <taxon>Pterygota</taxon>
        <taxon>Neoptera</taxon>
        <taxon>Endopterygota</taxon>
        <taxon>Diptera</taxon>
        <taxon>Brachycera</taxon>
        <taxon>Muscomorpha</taxon>
        <taxon>Hippoboscoidea</taxon>
        <taxon>Glossinidae</taxon>
        <taxon>Glossina</taxon>
    </lineage>
</organism>
<keyword evidence="2" id="KW-1185">Reference proteome</keyword>
<dbReference type="Proteomes" id="UP000092445">
    <property type="component" value="Unassembled WGS sequence"/>
</dbReference>
<dbReference type="VEuPathDB" id="VectorBase:GPAI016804"/>
<dbReference type="AlphaFoldDB" id="A0A1A9ZJH1"/>
<protein>
    <submittedName>
        <fullName evidence="1">Uncharacterized protein</fullName>
    </submittedName>
</protein>
<accession>A0A1A9ZJH1</accession>
<reference evidence="2" key="1">
    <citation type="submission" date="2014-03" db="EMBL/GenBank/DDBJ databases">
        <authorList>
            <person name="Aksoy S."/>
            <person name="Warren W."/>
            <person name="Wilson R.K."/>
        </authorList>
    </citation>
    <scope>NUCLEOTIDE SEQUENCE [LARGE SCALE GENOMIC DNA]</scope>
    <source>
        <strain evidence="2">IAEA</strain>
    </source>
</reference>
<evidence type="ECO:0000313" key="1">
    <source>
        <dbReference type="EnsemblMetazoa" id="GPAI016804-PA"/>
    </source>
</evidence>
<name>A0A1A9ZJH1_GLOPL</name>
<evidence type="ECO:0000313" key="2">
    <source>
        <dbReference type="Proteomes" id="UP000092445"/>
    </source>
</evidence>
<proteinExistence type="predicted"/>